<keyword evidence="4" id="KW-1185">Reference proteome</keyword>
<evidence type="ECO:0000313" key="4">
    <source>
        <dbReference type="Proteomes" id="UP001652700"/>
    </source>
</evidence>
<feature type="coiled-coil region" evidence="1">
    <location>
        <begin position="218"/>
        <end position="252"/>
    </location>
</feature>
<reference evidence="3" key="2">
    <citation type="submission" date="2025-05" db="UniProtKB">
        <authorList>
            <consortium name="EnsemblMetazoa"/>
        </authorList>
    </citation>
    <scope>IDENTIFICATION</scope>
</reference>
<evidence type="ECO:0000313" key="5">
    <source>
        <dbReference type="RefSeq" id="XP_028130660.1"/>
    </source>
</evidence>
<dbReference type="KEGG" id="dvv:114326470"/>
<feature type="compositionally biased region" description="Basic and acidic residues" evidence="2">
    <location>
        <begin position="150"/>
        <end position="160"/>
    </location>
</feature>
<reference evidence="5" key="1">
    <citation type="submission" date="2025-04" db="UniProtKB">
        <authorList>
            <consortium name="RefSeq"/>
        </authorList>
    </citation>
    <scope>IDENTIFICATION</scope>
    <source>
        <tissue evidence="5">Whole insect</tissue>
    </source>
</reference>
<feature type="region of interest" description="Disordered" evidence="2">
    <location>
        <begin position="146"/>
        <end position="184"/>
    </location>
</feature>
<keyword evidence="1" id="KW-0175">Coiled coil</keyword>
<feature type="region of interest" description="Disordered" evidence="2">
    <location>
        <begin position="1"/>
        <end position="26"/>
    </location>
</feature>
<protein>
    <submittedName>
        <fullName evidence="5">Uncharacterized protein LOC114326470</fullName>
    </submittedName>
</protein>
<evidence type="ECO:0000256" key="2">
    <source>
        <dbReference type="SAM" id="MobiDB-lite"/>
    </source>
</evidence>
<dbReference type="Proteomes" id="UP001652700">
    <property type="component" value="Unplaced"/>
</dbReference>
<accession>A0A6P7FB24</accession>
<dbReference type="RefSeq" id="XP_028130660.1">
    <property type="nucleotide sequence ID" value="XM_028274859.1"/>
</dbReference>
<sequence>MELEGKDSEENKREKRRNKKKQDLSDDERKLLLQCASKFQLHKYYESIDNIKGTMNAKWIQCSEIFKDKGYERTAEKLGNQYQPLKLQAIKSMSTFYVQRCGVKPTKLDYLFAYLFPKYFDDLRLNMDELMADAKVNAAEILESLASTEDQERPMKDTASLEHSNAVEPQPNLKRPHVQEAEGPANKITKEVHEDEAAWLKRMLDITRGRNNCESTTTESLTNENNSSTEEINALKAKLLVIKNKIKEQDHQLELKNLEISHLNELHTKSLELEKMKFALQLQMVENKN</sequence>
<organism evidence="5">
    <name type="scientific">Diabrotica virgifera virgifera</name>
    <name type="common">western corn rootworm</name>
    <dbReference type="NCBI Taxonomy" id="50390"/>
    <lineage>
        <taxon>Eukaryota</taxon>
        <taxon>Metazoa</taxon>
        <taxon>Ecdysozoa</taxon>
        <taxon>Arthropoda</taxon>
        <taxon>Hexapoda</taxon>
        <taxon>Insecta</taxon>
        <taxon>Pterygota</taxon>
        <taxon>Neoptera</taxon>
        <taxon>Endopterygota</taxon>
        <taxon>Coleoptera</taxon>
        <taxon>Polyphaga</taxon>
        <taxon>Cucujiformia</taxon>
        <taxon>Chrysomeloidea</taxon>
        <taxon>Chrysomelidae</taxon>
        <taxon>Galerucinae</taxon>
        <taxon>Diabroticina</taxon>
        <taxon>Diabroticites</taxon>
        <taxon>Diabrotica</taxon>
    </lineage>
</organism>
<dbReference type="AlphaFoldDB" id="A0A6P7FB24"/>
<feature type="compositionally biased region" description="Basic and acidic residues" evidence="2">
    <location>
        <begin position="1"/>
        <end position="13"/>
    </location>
</feature>
<dbReference type="OrthoDB" id="6791283at2759"/>
<dbReference type="EnsemblMetazoa" id="XM_028274859.2">
    <property type="protein sequence ID" value="XP_028130660.1"/>
    <property type="gene ID" value="LOC114326470"/>
</dbReference>
<dbReference type="GeneID" id="114326470"/>
<name>A0A6P7FB24_DIAVI</name>
<proteinExistence type="predicted"/>
<evidence type="ECO:0000256" key="1">
    <source>
        <dbReference type="SAM" id="Coils"/>
    </source>
</evidence>
<evidence type="ECO:0000313" key="3">
    <source>
        <dbReference type="EnsemblMetazoa" id="XP_028130660.1"/>
    </source>
</evidence>
<gene>
    <name evidence="5" type="primary">LOC114326470</name>
</gene>
<dbReference type="InParanoid" id="A0A6P7FB24"/>